<organism evidence="2 3">
    <name type="scientific">Legionella erythra</name>
    <dbReference type="NCBI Taxonomy" id="448"/>
    <lineage>
        <taxon>Bacteria</taxon>
        <taxon>Pseudomonadati</taxon>
        <taxon>Pseudomonadota</taxon>
        <taxon>Gammaproteobacteria</taxon>
        <taxon>Legionellales</taxon>
        <taxon>Legionellaceae</taxon>
        <taxon>Legionella</taxon>
    </lineage>
</organism>
<feature type="chain" id="PRO_5006913024" description="SRCR domain-containing protein" evidence="1">
    <location>
        <begin position="24"/>
        <end position="197"/>
    </location>
</feature>
<protein>
    <recommendedName>
        <fullName evidence="4">SRCR domain-containing protein</fullName>
    </recommendedName>
</protein>
<sequence>MSNFCRKMILFAFLLSFAGALSANGNDQLYYRNFWHPDYRGARLDYCTMDGSQCGMAVANRYCKTMGYLRANQAIKANNLGVTKYIDSRGRCQGWQCNGFKTIRCVGTVSKKPPKFYHYSMRRFVYPRYDNFRIDWCYDGEKGCGRRVAQSFCRRMGFLQTKKFTIERCVPATKALGNQKLCFGPQCNAFHEITCSR</sequence>
<keyword evidence="1" id="KW-0732">Signal</keyword>
<dbReference type="STRING" id="448.Lery_2661"/>
<evidence type="ECO:0000256" key="1">
    <source>
        <dbReference type="SAM" id="SignalP"/>
    </source>
</evidence>
<dbReference type="PATRIC" id="fig|448.7.peg.2792"/>
<feature type="signal peptide" evidence="1">
    <location>
        <begin position="1"/>
        <end position="23"/>
    </location>
</feature>
<evidence type="ECO:0000313" key="2">
    <source>
        <dbReference type="EMBL" id="KTC94494.1"/>
    </source>
</evidence>
<keyword evidence="3" id="KW-1185">Reference proteome</keyword>
<reference evidence="2 3" key="1">
    <citation type="submission" date="2015-11" db="EMBL/GenBank/DDBJ databases">
        <title>Genomic analysis of 38 Legionella species identifies large and diverse effector repertoires.</title>
        <authorList>
            <person name="Burstein D."/>
            <person name="Amaro F."/>
            <person name="Zusman T."/>
            <person name="Lifshitz Z."/>
            <person name="Cohen O."/>
            <person name="Gilbert J.A."/>
            <person name="Pupko T."/>
            <person name="Shuman H.A."/>
            <person name="Segal G."/>
        </authorList>
    </citation>
    <scope>NUCLEOTIDE SEQUENCE [LARGE SCALE GENOMIC DNA]</scope>
    <source>
        <strain evidence="2 3">SE-32A-C8</strain>
    </source>
</reference>
<name>A0A0W0TFZ1_LEGER</name>
<dbReference type="RefSeq" id="WP_058527740.1">
    <property type="nucleotide sequence ID" value="NZ_CAAAHY010000019.1"/>
</dbReference>
<proteinExistence type="predicted"/>
<dbReference type="Proteomes" id="UP000054773">
    <property type="component" value="Unassembled WGS sequence"/>
</dbReference>
<evidence type="ECO:0008006" key="4">
    <source>
        <dbReference type="Google" id="ProtNLM"/>
    </source>
</evidence>
<dbReference type="AlphaFoldDB" id="A0A0W0TFZ1"/>
<gene>
    <name evidence="2" type="ORF">Lery_2661</name>
</gene>
<dbReference type="OrthoDB" id="5639165at2"/>
<accession>A0A0W0TFZ1</accession>
<dbReference type="EMBL" id="LNYA01000034">
    <property type="protein sequence ID" value="KTC94494.1"/>
    <property type="molecule type" value="Genomic_DNA"/>
</dbReference>
<comment type="caution">
    <text evidence="2">The sequence shown here is derived from an EMBL/GenBank/DDBJ whole genome shotgun (WGS) entry which is preliminary data.</text>
</comment>
<evidence type="ECO:0000313" key="3">
    <source>
        <dbReference type="Proteomes" id="UP000054773"/>
    </source>
</evidence>